<reference evidence="5" key="1">
    <citation type="submission" date="2020-10" db="EMBL/GenBank/DDBJ databases">
        <authorList>
            <person name="Abbas A."/>
            <person name="Razzaq R."/>
            <person name="Waqas M."/>
            <person name="Abbas N."/>
            <person name="Nielsen T.K."/>
            <person name="Hansen L.H."/>
            <person name="Hussain S."/>
            <person name="Shahid M."/>
        </authorList>
    </citation>
    <scope>NUCLEOTIDE SEQUENCE</scope>
    <source>
        <strain evidence="5">S14</strain>
    </source>
</reference>
<keyword evidence="6" id="KW-1185">Reference proteome</keyword>
<proteinExistence type="inferred from homology"/>
<dbReference type="InterPro" id="IPR020084">
    <property type="entry name" value="NUDIX_hydrolase_CS"/>
</dbReference>
<dbReference type="InterPro" id="IPR000086">
    <property type="entry name" value="NUDIX_hydrolase_dom"/>
</dbReference>
<evidence type="ECO:0000256" key="3">
    <source>
        <dbReference type="RuleBase" id="RU003476"/>
    </source>
</evidence>
<dbReference type="InterPro" id="IPR015797">
    <property type="entry name" value="NUDIX_hydrolase-like_dom_sf"/>
</dbReference>
<evidence type="ECO:0000313" key="6">
    <source>
        <dbReference type="Proteomes" id="UP001181622"/>
    </source>
</evidence>
<evidence type="ECO:0000256" key="1">
    <source>
        <dbReference type="ARBA" id="ARBA00001946"/>
    </source>
</evidence>
<dbReference type="RefSeq" id="WP_309393004.1">
    <property type="nucleotide sequence ID" value="NZ_JADBEO010000032.1"/>
</dbReference>
<dbReference type="PROSITE" id="PS00893">
    <property type="entry name" value="NUDIX_BOX"/>
    <property type="match status" value="1"/>
</dbReference>
<dbReference type="EMBL" id="JADBEO010000032">
    <property type="protein sequence ID" value="MDR4307799.1"/>
    <property type="molecule type" value="Genomic_DNA"/>
</dbReference>
<comment type="similarity">
    <text evidence="3">Belongs to the Nudix hydrolase family.</text>
</comment>
<name>A0ABU1DI38_9HYPH</name>
<dbReference type="CDD" id="cd04673">
    <property type="entry name" value="NUDIX_ADPRase"/>
    <property type="match status" value="1"/>
</dbReference>
<dbReference type="Pfam" id="PF00293">
    <property type="entry name" value="NUDIX"/>
    <property type="match status" value="1"/>
</dbReference>
<dbReference type="GO" id="GO:0016787">
    <property type="term" value="F:hydrolase activity"/>
    <property type="evidence" value="ECO:0007669"/>
    <property type="project" value="UniProtKB-KW"/>
</dbReference>
<gene>
    <name evidence="5" type="ORF">IHQ68_14335</name>
</gene>
<accession>A0ABU1DI38</accession>
<dbReference type="PANTHER" id="PTHR43736">
    <property type="entry name" value="ADP-RIBOSE PYROPHOSPHATASE"/>
    <property type="match status" value="1"/>
</dbReference>
<evidence type="ECO:0000313" key="5">
    <source>
        <dbReference type="EMBL" id="MDR4307799.1"/>
    </source>
</evidence>
<dbReference type="Gene3D" id="3.90.79.10">
    <property type="entry name" value="Nucleoside Triphosphate Pyrophosphohydrolase"/>
    <property type="match status" value="1"/>
</dbReference>
<dbReference type="PROSITE" id="PS51462">
    <property type="entry name" value="NUDIX"/>
    <property type="match status" value="1"/>
</dbReference>
<dbReference type="PANTHER" id="PTHR43736:SF1">
    <property type="entry name" value="DIHYDRONEOPTERIN TRIPHOSPHATE DIPHOSPHATASE"/>
    <property type="match status" value="1"/>
</dbReference>
<comment type="caution">
    <text evidence="5">The sequence shown here is derived from an EMBL/GenBank/DDBJ whole genome shotgun (WGS) entry which is preliminary data.</text>
</comment>
<keyword evidence="2 3" id="KW-0378">Hydrolase</keyword>
<dbReference type="Proteomes" id="UP001181622">
    <property type="component" value="Unassembled WGS sequence"/>
</dbReference>
<feature type="domain" description="Nudix hydrolase" evidence="4">
    <location>
        <begin position="6"/>
        <end position="137"/>
    </location>
</feature>
<dbReference type="SUPFAM" id="SSF55811">
    <property type="entry name" value="Nudix"/>
    <property type="match status" value="1"/>
</dbReference>
<protein>
    <submittedName>
        <fullName evidence="5">NUDIX hydrolase</fullName>
    </submittedName>
</protein>
<organism evidence="5 6">
    <name type="scientific">Chelatococcus sambhunathii</name>
    <dbReference type="NCBI Taxonomy" id="363953"/>
    <lineage>
        <taxon>Bacteria</taxon>
        <taxon>Pseudomonadati</taxon>
        <taxon>Pseudomonadota</taxon>
        <taxon>Alphaproteobacteria</taxon>
        <taxon>Hyphomicrobiales</taxon>
        <taxon>Chelatococcaceae</taxon>
        <taxon>Chelatococcus</taxon>
    </lineage>
</organism>
<dbReference type="PRINTS" id="PR00502">
    <property type="entry name" value="NUDIXFAMILY"/>
</dbReference>
<dbReference type="InterPro" id="IPR020476">
    <property type="entry name" value="Nudix_hydrolase"/>
</dbReference>
<comment type="cofactor">
    <cofactor evidence="1">
        <name>Mg(2+)</name>
        <dbReference type="ChEBI" id="CHEBI:18420"/>
    </cofactor>
</comment>
<evidence type="ECO:0000256" key="2">
    <source>
        <dbReference type="ARBA" id="ARBA00022801"/>
    </source>
</evidence>
<sequence>MTSSPQPRLAASLACFRDGAVLIARRGRAPNKGLWSLPGGGVEFGESAAEAAVREFEEETGATAEAIGLADVVEVVARDEDGRPLRHAVILAYAGRLVSGEPTTTEEADAVAWVAPADIDDYATTPGLAAVVAKAAEIAA</sequence>
<evidence type="ECO:0000259" key="4">
    <source>
        <dbReference type="PROSITE" id="PS51462"/>
    </source>
</evidence>